<feature type="binding site" evidence="6">
    <location>
        <position position="101"/>
    </location>
    <ligand>
        <name>Zn(2+)</name>
        <dbReference type="ChEBI" id="CHEBI:29105"/>
    </ligand>
</feature>
<sequence>MYMTIIDSMLSFNEKFVEGKEYEPLQTSKFPDKKIVILTCMDTRLIELLPRALNLKNGDAKIVKNAGAIVTDPYDSIMRSIIVALYALKADEVAVIGHYGCGMTGLTSDDIFSQAEARGADTARLQEAAYAGVDLDKWMRGFNDVEENVKNSADIIRNHPLLPEGTPVHGLAISPDTGGLTVIEKAAASQ</sequence>
<dbReference type="STRING" id="266892.SAMN04488054_11448"/>
<dbReference type="Gene3D" id="3.40.1050.10">
    <property type="entry name" value="Carbonic anhydrase"/>
    <property type="match status" value="1"/>
</dbReference>
<dbReference type="Proteomes" id="UP000199668">
    <property type="component" value="Unassembled WGS sequence"/>
</dbReference>
<gene>
    <name evidence="7" type="ORF">SAMN04488054_11448</name>
</gene>
<feature type="binding site" evidence="6">
    <location>
        <position position="42"/>
    </location>
    <ligand>
        <name>Zn(2+)</name>
        <dbReference type="ChEBI" id="CHEBI:29105"/>
    </ligand>
</feature>
<evidence type="ECO:0000256" key="5">
    <source>
        <dbReference type="ARBA" id="ARBA00048348"/>
    </source>
</evidence>
<dbReference type="SUPFAM" id="SSF53056">
    <property type="entry name" value="beta-carbonic anhydrase, cab"/>
    <property type="match status" value="1"/>
</dbReference>
<dbReference type="AlphaFoldDB" id="A0A1I4MZJ7"/>
<feature type="binding site" evidence="6">
    <location>
        <position position="98"/>
    </location>
    <ligand>
        <name>Zn(2+)</name>
        <dbReference type="ChEBI" id="CHEBI:29105"/>
    </ligand>
</feature>
<accession>A0A1I4MZJ7</accession>
<evidence type="ECO:0000256" key="6">
    <source>
        <dbReference type="PIRSR" id="PIRSR601765-1"/>
    </source>
</evidence>
<comment type="catalytic activity">
    <reaction evidence="5">
        <text>hydrogencarbonate + H(+) = CO2 + H2O</text>
        <dbReference type="Rhea" id="RHEA:10748"/>
        <dbReference type="ChEBI" id="CHEBI:15377"/>
        <dbReference type="ChEBI" id="CHEBI:15378"/>
        <dbReference type="ChEBI" id="CHEBI:16526"/>
        <dbReference type="ChEBI" id="CHEBI:17544"/>
        <dbReference type="EC" id="4.2.1.1"/>
    </reaction>
</comment>
<comment type="cofactor">
    <cofactor evidence="6">
        <name>Zn(2+)</name>
        <dbReference type="ChEBI" id="CHEBI:29105"/>
    </cofactor>
    <text evidence="6">Binds 1 zinc ion per subunit.</text>
</comment>
<evidence type="ECO:0000313" key="7">
    <source>
        <dbReference type="EMBL" id="SFM08487.1"/>
    </source>
</evidence>
<keyword evidence="8" id="KW-1185">Reference proteome</keyword>
<dbReference type="PANTHER" id="PTHR43175:SF3">
    <property type="entry name" value="CARBON DISULFIDE HYDROLASE"/>
    <property type="match status" value="1"/>
</dbReference>
<evidence type="ECO:0000256" key="2">
    <source>
        <dbReference type="ARBA" id="ARBA00012925"/>
    </source>
</evidence>
<keyword evidence="3 6" id="KW-0479">Metal-binding</keyword>
<dbReference type="SMART" id="SM00947">
    <property type="entry name" value="Pro_CA"/>
    <property type="match status" value="1"/>
</dbReference>
<keyword evidence="4 6" id="KW-0862">Zinc</keyword>
<proteinExistence type="inferred from homology"/>
<comment type="similarity">
    <text evidence="1">Belongs to the beta-class carbonic anhydrase family.</text>
</comment>
<name>A0A1I4MZJ7_9BACI</name>
<evidence type="ECO:0000313" key="8">
    <source>
        <dbReference type="Proteomes" id="UP000199668"/>
    </source>
</evidence>
<dbReference type="EC" id="4.2.1.1" evidence="2"/>
<dbReference type="CDD" id="cd03379">
    <property type="entry name" value="beta_CA_cladeD"/>
    <property type="match status" value="1"/>
</dbReference>
<dbReference type="InterPro" id="IPR036874">
    <property type="entry name" value="Carbonic_anhydrase_sf"/>
</dbReference>
<dbReference type="GO" id="GO:0004089">
    <property type="term" value="F:carbonate dehydratase activity"/>
    <property type="evidence" value="ECO:0007669"/>
    <property type="project" value="UniProtKB-EC"/>
</dbReference>
<evidence type="ECO:0000256" key="4">
    <source>
        <dbReference type="ARBA" id="ARBA00022833"/>
    </source>
</evidence>
<dbReference type="GO" id="GO:0008270">
    <property type="term" value="F:zinc ion binding"/>
    <property type="evidence" value="ECO:0007669"/>
    <property type="project" value="InterPro"/>
</dbReference>
<dbReference type="InterPro" id="IPR001765">
    <property type="entry name" value="Carbonic_anhydrase"/>
</dbReference>
<dbReference type="EMBL" id="FOTY01000014">
    <property type="protein sequence ID" value="SFM08487.1"/>
    <property type="molecule type" value="Genomic_DNA"/>
</dbReference>
<evidence type="ECO:0000256" key="1">
    <source>
        <dbReference type="ARBA" id="ARBA00006217"/>
    </source>
</evidence>
<evidence type="ECO:0000256" key="3">
    <source>
        <dbReference type="ARBA" id="ARBA00022723"/>
    </source>
</evidence>
<dbReference type="PANTHER" id="PTHR43175">
    <property type="entry name" value="CARBONIC ANHYDRASE"/>
    <property type="match status" value="1"/>
</dbReference>
<protein>
    <recommendedName>
        <fullName evidence="2">carbonic anhydrase</fullName>
        <ecNumber evidence="2">4.2.1.1</ecNumber>
    </recommendedName>
</protein>
<organism evidence="7 8">
    <name type="scientific">Salibacterium qingdaonense</name>
    <dbReference type="NCBI Taxonomy" id="266892"/>
    <lineage>
        <taxon>Bacteria</taxon>
        <taxon>Bacillati</taxon>
        <taxon>Bacillota</taxon>
        <taxon>Bacilli</taxon>
        <taxon>Bacillales</taxon>
        <taxon>Bacillaceae</taxon>
    </lineage>
</organism>
<dbReference type="Pfam" id="PF00484">
    <property type="entry name" value="Pro_CA"/>
    <property type="match status" value="1"/>
</dbReference>
<reference evidence="7 8" key="1">
    <citation type="submission" date="2016-10" db="EMBL/GenBank/DDBJ databases">
        <authorList>
            <person name="de Groot N.N."/>
        </authorList>
    </citation>
    <scope>NUCLEOTIDE SEQUENCE [LARGE SCALE GENOMIC DNA]</scope>
    <source>
        <strain evidence="7 8">CGMCC 1.6134</strain>
    </source>
</reference>
<feature type="binding site" evidence="6">
    <location>
        <position position="40"/>
    </location>
    <ligand>
        <name>Zn(2+)</name>
        <dbReference type="ChEBI" id="CHEBI:29105"/>
    </ligand>
</feature>